<evidence type="ECO:0000313" key="4">
    <source>
        <dbReference type="Proteomes" id="UP001204142"/>
    </source>
</evidence>
<dbReference type="PANTHER" id="PTHR43542:SF1">
    <property type="entry name" value="METHYLTRANSFERASE"/>
    <property type="match status" value="1"/>
</dbReference>
<evidence type="ECO:0000256" key="1">
    <source>
        <dbReference type="ARBA" id="ARBA00022603"/>
    </source>
</evidence>
<gene>
    <name evidence="3" type="primary">rsmD</name>
    <name evidence="3" type="ORF">NQT62_13330</name>
</gene>
<comment type="caution">
    <text evidence="3">The sequence shown here is derived from an EMBL/GenBank/DDBJ whole genome shotgun (WGS) entry which is preliminary data.</text>
</comment>
<keyword evidence="1 3" id="KW-0489">Methyltransferase</keyword>
<dbReference type="EMBL" id="JANIGO010000005">
    <property type="protein sequence ID" value="MCQ8897418.1"/>
    <property type="molecule type" value="Genomic_DNA"/>
</dbReference>
<keyword evidence="2 3" id="KW-0808">Transferase</keyword>
<dbReference type="Proteomes" id="UP001204142">
    <property type="component" value="Unassembled WGS sequence"/>
</dbReference>
<proteinExistence type="predicted"/>
<keyword evidence="4" id="KW-1185">Reference proteome</keyword>
<evidence type="ECO:0000313" key="3">
    <source>
        <dbReference type="EMBL" id="MCQ8897418.1"/>
    </source>
</evidence>
<dbReference type="RefSeq" id="WP_256765225.1">
    <property type="nucleotide sequence ID" value="NZ_JANIGO010000005.1"/>
</dbReference>
<dbReference type="GO" id="GO:0052913">
    <property type="term" value="F:16S rRNA (guanine(966)-N(2))-methyltransferase activity"/>
    <property type="evidence" value="ECO:0007669"/>
    <property type="project" value="UniProtKB-EC"/>
</dbReference>
<dbReference type="NCBIfam" id="TIGR00095">
    <property type="entry name" value="16S rRNA (guanine(966)-N(2))-methyltransferase RsmD"/>
    <property type="match status" value="1"/>
</dbReference>
<protein>
    <submittedName>
        <fullName evidence="3">16S rRNA (Guanine(966)-N(2))-methyltransferase RsmD</fullName>
        <ecNumber evidence="3">2.1.1.171</ecNumber>
    </submittedName>
</protein>
<dbReference type="PANTHER" id="PTHR43542">
    <property type="entry name" value="METHYLTRANSFERASE"/>
    <property type="match status" value="1"/>
</dbReference>
<name>A0ABT1WIU2_9BURK</name>
<accession>A0ABT1WIU2</accession>
<dbReference type="InterPro" id="IPR004398">
    <property type="entry name" value="RNA_MeTrfase_RsmD"/>
</dbReference>
<organism evidence="3 4">
    <name type="scientific">Limnobacter humi</name>
    <dbReference type="NCBI Taxonomy" id="1778671"/>
    <lineage>
        <taxon>Bacteria</taxon>
        <taxon>Pseudomonadati</taxon>
        <taxon>Pseudomonadota</taxon>
        <taxon>Betaproteobacteria</taxon>
        <taxon>Burkholderiales</taxon>
        <taxon>Burkholderiaceae</taxon>
        <taxon>Limnobacter</taxon>
    </lineage>
</organism>
<dbReference type="SUPFAM" id="SSF53335">
    <property type="entry name" value="S-adenosyl-L-methionine-dependent methyltransferases"/>
    <property type="match status" value="1"/>
</dbReference>
<dbReference type="Gene3D" id="3.40.50.150">
    <property type="entry name" value="Vaccinia Virus protein VP39"/>
    <property type="match status" value="1"/>
</dbReference>
<reference evidence="3 4" key="1">
    <citation type="submission" date="2022-07" db="EMBL/GenBank/DDBJ databases">
        <authorList>
            <person name="Xamxidin M."/>
            <person name="Wu M."/>
        </authorList>
    </citation>
    <scope>NUCLEOTIDE SEQUENCE [LARGE SCALE GENOMIC DNA]</scope>
    <source>
        <strain evidence="3 4">NBRC 111650</strain>
    </source>
</reference>
<dbReference type="EC" id="2.1.1.171" evidence="3"/>
<sequence>MKAAPGKAAPGSLRIIAGHWRRLQLPVAPVEGLRPTPDRVRETVFNWLGQDCTGWRVLDLYAGTGALGFEAASRGAAEVVQVEAHRVVAQQLNQNRTYLLSKWDAAQGKAPHIQVQVGDAVAYARQGGTKAFDLVALDPPFRTNQWVQIAPHVPGLLKPGGLVYIEWHENLFADEQALAQQLGIAKIDALRHLKAGQVHAHLFALPAL</sequence>
<dbReference type="Pfam" id="PF03602">
    <property type="entry name" value="Cons_hypoth95"/>
    <property type="match status" value="1"/>
</dbReference>
<evidence type="ECO:0000256" key="2">
    <source>
        <dbReference type="ARBA" id="ARBA00022679"/>
    </source>
</evidence>
<dbReference type="CDD" id="cd02440">
    <property type="entry name" value="AdoMet_MTases"/>
    <property type="match status" value="1"/>
</dbReference>
<dbReference type="InterPro" id="IPR029063">
    <property type="entry name" value="SAM-dependent_MTases_sf"/>
</dbReference>